<evidence type="ECO:0000313" key="5">
    <source>
        <dbReference type="EMBL" id="GAA0666899.1"/>
    </source>
</evidence>
<protein>
    <recommendedName>
        <fullName evidence="7">HTH iclR-type domain-containing protein</fullName>
    </recommendedName>
</protein>
<sequence length="460" mass="47674">MKSIFFPQSGWMGMRVRAALLTVPLLFALLVAPAAGTAFLPAGAADGPSAQSAAPTLQSDGANESDVRQVFRINLTADGDARWTVTTRIHDLDTEDDRQAFRDLAAEYEAGETDAGYSAATFEPFAANASESTGREMTIRNESRSTRLDNGTGYLSFSFTWTNFARVDGDRVALGDAFLTPSGTWLSDLEAGQRLMITAPNGYAYESWNFGTSPDGGVKGGTATWTGPATFEPGGIEATYVATGGSEEPPGSPGEQPSDSPFDGLALLGVGLVAIVGGLALGGYVLRERDDAASRIAAAIPGVGDDPATGEDESLTARLTSSGEPAADEAASGDREAGTTTDADGASTDDDEAASSDGADGEAAGVAGAAANASDADDGAADSGDEIDPELLSDEERVERLLRENGGRMKQASIVTETGWSNAKVSQLLSSMDEEGRVDKLRIGRENLISLPDEDVTEVE</sequence>
<feature type="domain" description="DUF7343" evidence="3">
    <location>
        <begin position="391"/>
        <end position="452"/>
    </location>
</feature>
<keyword evidence="2" id="KW-0812">Transmembrane</keyword>
<organism evidence="5 6">
    <name type="scientific">Natronoarchaeum mannanilyticum</name>
    <dbReference type="NCBI Taxonomy" id="926360"/>
    <lineage>
        <taxon>Archaea</taxon>
        <taxon>Methanobacteriati</taxon>
        <taxon>Methanobacteriota</taxon>
        <taxon>Stenosarchaea group</taxon>
        <taxon>Halobacteria</taxon>
        <taxon>Halobacteriales</taxon>
        <taxon>Natronoarchaeaceae</taxon>
    </lineage>
</organism>
<feature type="region of interest" description="Disordered" evidence="1">
    <location>
        <begin position="301"/>
        <end position="395"/>
    </location>
</feature>
<feature type="region of interest" description="Disordered" evidence="1">
    <location>
        <begin position="242"/>
        <end position="262"/>
    </location>
</feature>
<gene>
    <name evidence="5" type="ORF">GCM10009020_10360</name>
</gene>
<feature type="compositionally biased region" description="Low complexity" evidence="1">
    <location>
        <begin position="244"/>
        <end position="262"/>
    </location>
</feature>
<evidence type="ECO:0000259" key="3">
    <source>
        <dbReference type="Pfam" id="PF24034"/>
    </source>
</evidence>
<feature type="transmembrane region" description="Helical" evidence="2">
    <location>
        <begin position="265"/>
        <end position="286"/>
    </location>
</feature>
<dbReference type="EMBL" id="BAAADV010000001">
    <property type="protein sequence ID" value="GAA0666899.1"/>
    <property type="molecule type" value="Genomic_DNA"/>
</dbReference>
<accession>A0AAV3T801</accession>
<keyword evidence="2" id="KW-0472">Membrane</keyword>
<name>A0AAV3T801_9EURY</name>
<dbReference type="InterPro" id="IPR055769">
    <property type="entry name" value="DUF7345"/>
</dbReference>
<dbReference type="Pfam" id="PF24034">
    <property type="entry name" value="DUF7343"/>
    <property type="match status" value="1"/>
</dbReference>
<evidence type="ECO:0000313" key="6">
    <source>
        <dbReference type="Proteomes" id="UP001500420"/>
    </source>
</evidence>
<feature type="domain" description="DUF7345" evidence="4">
    <location>
        <begin position="72"/>
        <end position="203"/>
    </location>
</feature>
<keyword evidence="2" id="KW-1133">Transmembrane helix</keyword>
<proteinExistence type="predicted"/>
<dbReference type="Proteomes" id="UP001500420">
    <property type="component" value="Unassembled WGS sequence"/>
</dbReference>
<feature type="compositionally biased region" description="Acidic residues" evidence="1">
    <location>
        <begin position="375"/>
        <end position="393"/>
    </location>
</feature>
<comment type="caution">
    <text evidence="5">The sequence shown here is derived from an EMBL/GenBank/DDBJ whole genome shotgun (WGS) entry which is preliminary data.</text>
</comment>
<evidence type="ECO:0000259" key="4">
    <source>
        <dbReference type="Pfam" id="PF24036"/>
    </source>
</evidence>
<feature type="compositionally biased region" description="Low complexity" evidence="1">
    <location>
        <begin position="355"/>
        <end position="374"/>
    </location>
</feature>
<reference evidence="5 6" key="1">
    <citation type="journal article" date="2019" name="Int. J. Syst. Evol. Microbiol.">
        <title>The Global Catalogue of Microorganisms (GCM) 10K type strain sequencing project: providing services to taxonomists for standard genome sequencing and annotation.</title>
        <authorList>
            <consortium name="The Broad Institute Genomics Platform"/>
            <consortium name="The Broad Institute Genome Sequencing Center for Infectious Disease"/>
            <person name="Wu L."/>
            <person name="Ma J."/>
        </authorList>
    </citation>
    <scope>NUCLEOTIDE SEQUENCE [LARGE SCALE GENOMIC DNA]</scope>
    <source>
        <strain evidence="5 6">JCM 16328</strain>
    </source>
</reference>
<evidence type="ECO:0000256" key="1">
    <source>
        <dbReference type="SAM" id="MobiDB-lite"/>
    </source>
</evidence>
<evidence type="ECO:0008006" key="7">
    <source>
        <dbReference type="Google" id="ProtNLM"/>
    </source>
</evidence>
<dbReference type="InterPro" id="IPR055767">
    <property type="entry name" value="DUF7343"/>
</dbReference>
<keyword evidence="6" id="KW-1185">Reference proteome</keyword>
<dbReference type="Pfam" id="PF24036">
    <property type="entry name" value="DUF7345"/>
    <property type="match status" value="1"/>
</dbReference>
<dbReference type="AlphaFoldDB" id="A0AAV3T801"/>
<evidence type="ECO:0000256" key="2">
    <source>
        <dbReference type="SAM" id="Phobius"/>
    </source>
</evidence>